<feature type="region of interest" description="Disordered" evidence="1">
    <location>
        <begin position="1"/>
        <end position="21"/>
    </location>
</feature>
<proteinExistence type="predicted"/>
<accession>A0A026WM15</accession>
<evidence type="ECO:0000313" key="2">
    <source>
        <dbReference type="EMBL" id="EZA56696.1"/>
    </source>
</evidence>
<dbReference type="EMBL" id="KK107159">
    <property type="protein sequence ID" value="EZA56696.1"/>
    <property type="molecule type" value="Genomic_DNA"/>
</dbReference>
<organism evidence="2 3">
    <name type="scientific">Ooceraea biroi</name>
    <name type="common">Clonal raider ant</name>
    <name type="synonym">Cerapachys biroi</name>
    <dbReference type="NCBI Taxonomy" id="2015173"/>
    <lineage>
        <taxon>Eukaryota</taxon>
        <taxon>Metazoa</taxon>
        <taxon>Ecdysozoa</taxon>
        <taxon>Arthropoda</taxon>
        <taxon>Hexapoda</taxon>
        <taxon>Insecta</taxon>
        <taxon>Pterygota</taxon>
        <taxon>Neoptera</taxon>
        <taxon>Endopterygota</taxon>
        <taxon>Hymenoptera</taxon>
        <taxon>Apocrita</taxon>
        <taxon>Aculeata</taxon>
        <taxon>Formicoidea</taxon>
        <taxon>Formicidae</taxon>
        <taxon>Dorylinae</taxon>
        <taxon>Ooceraea</taxon>
    </lineage>
</organism>
<feature type="compositionally biased region" description="Basic residues" evidence="1">
    <location>
        <begin position="98"/>
        <end position="113"/>
    </location>
</feature>
<sequence>MLNVGATYPRNPEAGSEVSGDDLACKTSHELGTDRSPSSAKLIAEDNDRVFLFLFFFLLERNYTHDRPARHRQTVPRNLSRKNFEPGPKCRFADGRTPRRSRRRSSASRRPAA</sequence>
<dbReference type="AlphaFoldDB" id="A0A026WM15"/>
<keyword evidence="3" id="KW-1185">Reference proteome</keyword>
<evidence type="ECO:0000313" key="3">
    <source>
        <dbReference type="Proteomes" id="UP000053097"/>
    </source>
</evidence>
<name>A0A026WM15_OOCBI</name>
<reference evidence="2 3" key="1">
    <citation type="journal article" date="2014" name="Curr. Biol.">
        <title>The genome of the clonal raider ant Cerapachys biroi.</title>
        <authorList>
            <person name="Oxley P.R."/>
            <person name="Ji L."/>
            <person name="Fetter-Pruneda I."/>
            <person name="McKenzie S.K."/>
            <person name="Li C."/>
            <person name="Hu H."/>
            <person name="Zhang G."/>
            <person name="Kronauer D.J."/>
        </authorList>
    </citation>
    <scope>NUCLEOTIDE SEQUENCE [LARGE SCALE GENOMIC DNA]</scope>
</reference>
<gene>
    <name evidence="2" type="ORF">X777_02300</name>
</gene>
<evidence type="ECO:0000256" key="1">
    <source>
        <dbReference type="SAM" id="MobiDB-lite"/>
    </source>
</evidence>
<feature type="region of interest" description="Disordered" evidence="1">
    <location>
        <begin position="66"/>
        <end position="113"/>
    </location>
</feature>
<protein>
    <submittedName>
        <fullName evidence="2">Uncharacterized protein</fullName>
    </submittedName>
</protein>
<dbReference type="Proteomes" id="UP000053097">
    <property type="component" value="Unassembled WGS sequence"/>
</dbReference>